<organism evidence="1 2">
    <name type="scientific">Dentiscutata heterogama</name>
    <dbReference type="NCBI Taxonomy" id="1316150"/>
    <lineage>
        <taxon>Eukaryota</taxon>
        <taxon>Fungi</taxon>
        <taxon>Fungi incertae sedis</taxon>
        <taxon>Mucoromycota</taxon>
        <taxon>Glomeromycotina</taxon>
        <taxon>Glomeromycetes</taxon>
        <taxon>Diversisporales</taxon>
        <taxon>Gigasporaceae</taxon>
        <taxon>Dentiscutata</taxon>
    </lineage>
</organism>
<accession>A0ACA9NNQ1</accession>
<gene>
    <name evidence="1" type="ORF">DHETER_LOCUS10000</name>
</gene>
<comment type="caution">
    <text evidence="1">The sequence shown here is derived from an EMBL/GenBank/DDBJ whole genome shotgun (WGS) entry which is preliminary data.</text>
</comment>
<dbReference type="EMBL" id="CAJVPU010018596">
    <property type="protein sequence ID" value="CAG8666737.1"/>
    <property type="molecule type" value="Genomic_DNA"/>
</dbReference>
<proteinExistence type="predicted"/>
<feature type="non-terminal residue" evidence="1">
    <location>
        <position position="1"/>
    </location>
</feature>
<reference evidence="1" key="1">
    <citation type="submission" date="2021-06" db="EMBL/GenBank/DDBJ databases">
        <authorList>
            <person name="Kallberg Y."/>
            <person name="Tangrot J."/>
            <person name="Rosling A."/>
        </authorList>
    </citation>
    <scope>NUCLEOTIDE SEQUENCE</scope>
    <source>
        <strain evidence="1">IL203A</strain>
    </source>
</reference>
<dbReference type="Proteomes" id="UP000789702">
    <property type="component" value="Unassembled WGS sequence"/>
</dbReference>
<evidence type="ECO:0000313" key="2">
    <source>
        <dbReference type="Proteomes" id="UP000789702"/>
    </source>
</evidence>
<protein>
    <submittedName>
        <fullName evidence="1">15132_t:CDS:1</fullName>
    </submittedName>
</protein>
<evidence type="ECO:0000313" key="1">
    <source>
        <dbReference type="EMBL" id="CAG8666737.1"/>
    </source>
</evidence>
<sequence>YQSVNSKQAKQNELDNQDESDEENNFREGTKTNISDTMAWESQLQK</sequence>
<name>A0ACA9NNQ1_9GLOM</name>
<keyword evidence="2" id="KW-1185">Reference proteome</keyword>